<dbReference type="EMBL" id="ADMS01000019">
    <property type="protein sequence ID" value="EFF77886.1"/>
    <property type="molecule type" value="Genomic_DNA"/>
</dbReference>
<dbReference type="Proteomes" id="UP000004510">
    <property type="component" value="Unassembled WGS sequence"/>
</dbReference>
<sequence>AVATVARSRPRVVRKALRVRRATADQAVRARRCWASKDQRVISPAP</sequence>
<gene>
    <name evidence="1" type="ORF">HMPREF0004_0845</name>
</gene>
<feature type="non-terminal residue" evidence="1">
    <location>
        <position position="1"/>
    </location>
</feature>
<organism evidence="1 2">
    <name type="scientific">Achromobacter piechaudii ATCC 43553</name>
    <dbReference type="NCBI Taxonomy" id="742159"/>
    <lineage>
        <taxon>Bacteria</taxon>
        <taxon>Pseudomonadati</taxon>
        <taxon>Pseudomonadota</taxon>
        <taxon>Betaproteobacteria</taxon>
        <taxon>Burkholderiales</taxon>
        <taxon>Alcaligenaceae</taxon>
        <taxon>Achromobacter</taxon>
    </lineage>
</organism>
<comment type="caution">
    <text evidence="1">The sequence shown here is derived from an EMBL/GenBank/DDBJ whole genome shotgun (WGS) entry which is preliminary data.</text>
</comment>
<protein>
    <submittedName>
        <fullName evidence="1">Uncharacterized protein</fullName>
    </submittedName>
</protein>
<accession>D4X5U8</accession>
<dbReference type="HOGENOM" id="CLU_3176713_0_0_4"/>
<reference evidence="2" key="1">
    <citation type="submission" date="2010-03" db="EMBL/GenBank/DDBJ databases">
        <title>Complete sequence of Mobiluncus curtisii ATCC 43063.</title>
        <authorList>
            <person name="Muzny D."/>
            <person name="Qin X."/>
            <person name="Deng J."/>
            <person name="Jiang H."/>
            <person name="Liu Y."/>
            <person name="Qu J."/>
            <person name="Song X.-Z."/>
            <person name="Zhang L."/>
            <person name="Thornton R."/>
            <person name="Coyle M."/>
            <person name="Francisco L."/>
            <person name="Jackson L."/>
            <person name="Javaid M."/>
            <person name="Korchina V."/>
            <person name="Kovar C."/>
            <person name="Mata R."/>
            <person name="Mathew T."/>
            <person name="Ngo R."/>
            <person name="Nguyen L."/>
            <person name="Nguyen N."/>
            <person name="Okwuonu G."/>
            <person name="Ongeri F."/>
            <person name="Pham C."/>
            <person name="Simmons D."/>
            <person name="Wilczek-Boney K."/>
            <person name="Hale W."/>
            <person name="Jakkamsetti A."/>
            <person name="Pham P."/>
            <person name="Ruth R."/>
            <person name="San Lucas F."/>
            <person name="Warren J."/>
            <person name="Zhang J."/>
            <person name="Zhao Z."/>
            <person name="Zhou C."/>
            <person name="Zhu D."/>
            <person name="Lee S."/>
            <person name="Bess C."/>
            <person name="Blankenburg K."/>
            <person name="Forbes L."/>
            <person name="Fu Q."/>
            <person name="Gubbala S."/>
            <person name="Hirani K."/>
            <person name="Jayaseelan J.C."/>
            <person name="Lara F."/>
            <person name="Munidasa M."/>
            <person name="Palculict T."/>
            <person name="Patil S."/>
            <person name="Pu L.-L."/>
            <person name="Saada N."/>
            <person name="Tang L."/>
            <person name="Weissenberger G."/>
            <person name="Zhu Y."/>
            <person name="Hemphill L."/>
            <person name="Shang Y."/>
            <person name="Youmans B."/>
            <person name="Ayvaz T."/>
            <person name="Ross M."/>
            <person name="Santibanez J."/>
            <person name="Aqrawi P."/>
            <person name="Gross S."/>
            <person name="Joshi V."/>
            <person name="Fowler G."/>
            <person name="Nazareth L."/>
            <person name="Reid J."/>
            <person name="Worley K."/>
            <person name="Petrosino J."/>
            <person name="Highlander S."/>
            <person name="Gibbs R."/>
            <person name="Gibbs R."/>
        </authorList>
    </citation>
    <scope>NUCLEOTIDE SEQUENCE [LARGE SCALE GENOMIC DNA]</scope>
    <source>
        <strain evidence="2">ATCC 43553</strain>
    </source>
</reference>
<evidence type="ECO:0000313" key="2">
    <source>
        <dbReference type="Proteomes" id="UP000004510"/>
    </source>
</evidence>
<name>D4X5U8_9BURK</name>
<evidence type="ECO:0000313" key="1">
    <source>
        <dbReference type="EMBL" id="EFF77886.1"/>
    </source>
</evidence>
<dbReference type="AlphaFoldDB" id="D4X5U8"/>
<proteinExistence type="predicted"/>